<evidence type="ECO:0000313" key="2">
    <source>
        <dbReference type="Proteomes" id="UP001267290"/>
    </source>
</evidence>
<organism evidence="1 2">
    <name type="scientific">Paenibacillus qinlingensis</name>
    <dbReference type="NCBI Taxonomy" id="1837343"/>
    <lineage>
        <taxon>Bacteria</taxon>
        <taxon>Bacillati</taxon>
        <taxon>Bacillota</taxon>
        <taxon>Bacilli</taxon>
        <taxon>Bacillales</taxon>
        <taxon>Paenibacillaceae</taxon>
        <taxon>Paenibacillus</taxon>
    </lineage>
</organism>
<evidence type="ECO:0000313" key="1">
    <source>
        <dbReference type="EMBL" id="MDR6552477.1"/>
    </source>
</evidence>
<dbReference type="EMBL" id="JAVDSB010000006">
    <property type="protein sequence ID" value="MDR6552477.1"/>
    <property type="molecule type" value="Genomic_DNA"/>
</dbReference>
<dbReference type="RefSeq" id="WP_310500000.1">
    <property type="nucleotide sequence ID" value="NZ_JAVDSB010000006.1"/>
</dbReference>
<reference evidence="1 2" key="1">
    <citation type="submission" date="2023-07" db="EMBL/GenBank/DDBJ databases">
        <title>Sorghum-associated microbial communities from plants grown in Nebraska, USA.</title>
        <authorList>
            <person name="Schachtman D."/>
        </authorList>
    </citation>
    <scope>NUCLEOTIDE SEQUENCE [LARGE SCALE GENOMIC DNA]</scope>
    <source>
        <strain evidence="1 2">CC258</strain>
    </source>
</reference>
<comment type="caution">
    <text evidence="1">The sequence shown here is derived from an EMBL/GenBank/DDBJ whole genome shotgun (WGS) entry which is preliminary data.</text>
</comment>
<protein>
    <submittedName>
        <fullName evidence="1">Uncharacterized protein</fullName>
    </submittedName>
</protein>
<sequence length="62" mass="7034">MFIIGRIFILLIDYRFNRRKVGMKARINTYITNIGIAGSRDLFCWGSGLAAFLLIQGPISKL</sequence>
<accession>A0ABU1NY97</accession>
<dbReference type="Proteomes" id="UP001267290">
    <property type="component" value="Unassembled WGS sequence"/>
</dbReference>
<keyword evidence="2" id="KW-1185">Reference proteome</keyword>
<name>A0ABU1NY97_9BACL</name>
<proteinExistence type="predicted"/>
<gene>
    <name evidence="1" type="ORF">J2736_003683</name>
</gene>